<dbReference type="Proteomes" id="UP000034164">
    <property type="component" value="Unassembled WGS sequence"/>
</dbReference>
<sequence length="70" mass="8501">MNSLIVILIITAYYLKLADCMMHSSRSSVLHMTTLLLKREQYSDYEKLSYVRQKYTEFFRKHRVLLSLYF</sequence>
<evidence type="ECO:0000256" key="1">
    <source>
        <dbReference type="SAM" id="SignalP"/>
    </source>
</evidence>
<accession>A0A0G2J8T6</accession>
<feature type="signal peptide" evidence="1">
    <location>
        <begin position="1"/>
        <end position="20"/>
    </location>
</feature>
<feature type="chain" id="PRO_5002546215" evidence="1">
    <location>
        <begin position="21"/>
        <end position="70"/>
    </location>
</feature>
<keyword evidence="1" id="KW-0732">Signal</keyword>
<comment type="caution">
    <text evidence="2">The sequence shown here is derived from an EMBL/GenBank/DDBJ whole genome shotgun (WGS) entry which is preliminary data.</text>
</comment>
<gene>
    <name evidence="2" type="ORF">EMCG_02852</name>
</gene>
<reference evidence="3" key="1">
    <citation type="journal article" date="2015" name="PLoS Genet.">
        <title>The dynamic genome and transcriptome of the human fungal pathogen Blastomyces and close relative Emmonsia.</title>
        <authorList>
            <person name="Munoz J.F."/>
            <person name="Gauthier G.M."/>
            <person name="Desjardins C.A."/>
            <person name="Gallo J.E."/>
            <person name="Holder J."/>
            <person name="Sullivan T.D."/>
            <person name="Marty A.J."/>
            <person name="Carmen J.C."/>
            <person name="Chen Z."/>
            <person name="Ding L."/>
            <person name="Gujja S."/>
            <person name="Magrini V."/>
            <person name="Misas E."/>
            <person name="Mitreva M."/>
            <person name="Priest M."/>
            <person name="Saif S."/>
            <person name="Whiston E.A."/>
            <person name="Young S."/>
            <person name="Zeng Q."/>
            <person name="Goldman W.E."/>
            <person name="Mardis E.R."/>
            <person name="Taylor J.W."/>
            <person name="McEwen J.G."/>
            <person name="Clay O.K."/>
            <person name="Klein B.S."/>
            <person name="Cuomo C.A."/>
        </authorList>
    </citation>
    <scope>NUCLEOTIDE SEQUENCE [LARGE SCALE GENOMIC DNA]</scope>
    <source>
        <strain evidence="3">UAMH 3008</strain>
    </source>
</reference>
<evidence type="ECO:0000313" key="3">
    <source>
        <dbReference type="Proteomes" id="UP000034164"/>
    </source>
</evidence>
<evidence type="ECO:0000313" key="2">
    <source>
        <dbReference type="EMBL" id="KKZ62796.1"/>
    </source>
</evidence>
<proteinExistence type="predicted"/>
<organism evidence="2 3">
    <name type="scientific">[Emmonsia] crescens</name>
    <dbReference type="NCBI Taxonomy" id="73230"/>
    <lineage>
        <taxon>Eukaryota</taxon>
        <taxon>Fungi</taxon>
        <taxon>Dikarya</taxon>
        <taxon>Ascomycota</taxon>
        <taxon>Pezizomycotina</taxon>
        <taxon>Eurotiomycetes</taxon>
        <taxon>Eurotiomycetidae</taxon>
        <taxon>Onygenales</taxon>
        <taxon>Ajellomycetaceae</taxon>
        <taxon>Emergomyces</taxon>
    </lineage>
</organism>
<dbReference type="VEuPathDB" id="FungiDB:EMCG_02852"/>
<dbReference type="AlphaFoldDB" id="A0A0G2J8T6"/>
<dbReference type="EMBL" id="LCZI01001041">
    <property type="protein sequence ID" value="KKZ62796.1"/>
    <property type="molecule type" value="Genomic_DNA"/>
</dbReference>
<name>A0A0G2J8T6_9EURO</name>
<protein>
    <submittedName>
        <fullName evidence="2">Uncharacterized protein</fullName>
    </submittedName>
</protein>